<protein>
    <submittedName>
        <fullName evidence="2">Aldehyde dehydrogenase</fullName>
    </submittedName>
</protein>
<evidence type="ECO:0000313" key="2">
    <source>
        <dbReference type="EMBL" id="MEU6807414.1"/>
    </source>
</evidence>
<keyword evidence="3" id="KW-1185">Reference proteome</keyword>
<dbReference type="Proteomes" id="UP001551189">
    <property type="component" value="Unassembled WGS sequence"/>
</dbReference>
<reference evidence="2 3" key="1">
    <citation type="submission" date="2024-06" db="EMBL/GenBank/DDBJ databases">
        <title>The Natural Products Discovery Center: Release of the First 8490 Sequenced Strains for Exploring Actinobacteria Biosynthetic Diversity.</title>
        <authorList>
            <person name="Kalkreuter E."/>
            <person name="Kautsar S.A."/>
            <person name="Yang D."/>
            <person name="Bader C.D."/>
            <person name="Teijaro C.N."/>
            <person name="Fluegel L."/>
            <person name="Davis C.M."/>
            <person name="Simpson J.R."/>
            <person name="Lauterbach L."/>
            <person name="Steele A.D."/>
            <person name="Gui C."/>
            <person name="Meng S."/>
            <person name="Li G."/>
            <person name="Viehrig K."/>
            <person name="Ye F."/>
            <person name="Su P."/>
            <person name="Kiefer A.F."/>
            <person name="Nichols A."/>
            <person name="Cepeda A.J."/>
            <person name="Yan W."/>
            <person name="Fan B."/>
            <person name="Jiang Y."/>
            <person name="Adhikari A."/>
            <person name="Zheng C.-J."/>
            <person name="Schuster L."/>
            <person name="Cowan T.M."/>
            <person name="Smanski M.J."/>
            <person name="Chevrette M.G."/>
            <person name="De Carvalho L.P.S."/>
            <person name="Shen B."/>
        </authorList>
    </citation>
    <scope>NUCLEOTIDE SEQUENCE [LARGE SCALE GENOMIC DNA]</scope>
    <source>
        <strain evidence="2 3">NPDC046851</strain>
    </source>
</reference>
<feature type="non-terminal residue" evidence="2">
    <location>
        <position position="142"/>
    </location>
</feature>
<proteinExistence type="predicted"/>
<evidence type="ECO:0000256" key="1">
    <source>
        <dbReference type="SAM" id="MobiDB-lite"/>
    </source>
</evidence>
<organism evidence="2 3">
    <name type="scientific">Streptomyces neyagawaensis</name>
    <dbReference type="NCBI Taxonomy" id="42238"/>
    <lineage>
        <taxon>Bacteria</taxon>
        <taxon>Bacillati</taxon>
        <taxon>Actinomycetota</taxon>
        <taxon>Actinomycetes</taxon>
        <taxon>Kitasatosporales</taxon>
        <taxon>Streptomycetaceae</taxon>
        <taxon>Streptomyces</taxon>
    </lineage>
</organism>
<gene>
    <name evidence="2" type="ORF">ABZ931_41730</name>
</gene>
<accession>A0ABV3BDX4</accession>
<name>A0ABV3BDX4_9ACTN</name>
<evidence type="ECO:0000313" key="3">
    <source>
        <dbReference type="Proteomes" id="UP001551189"/>
    </source>
</evidence>
<feature type="region of interest" description="Disordered" evidence="1">
    <location>
        <begin position="120"/>
        <end position="142"/>
    </location>
</feature>
<dbReference type="EMBL" id="JBEYXT010000591">
    <property type="protein sequence ID" value="MEU6807414.1"/>
    <property type="molecule type" value="Genomic_DNA"/>
</dbReference>
<comment type="caution">
    <text evidence="2">The sequence shown here is derived from an EMBL/GenBank/DDBJ whole genome shotgun (WGS) entry which is preliminary data.</text>
</comment>
<sequence>MSVKSDLIRLDALGPSGPYRSRNIQTVHDIHGTPYAELSLVPPLFVARTMTALRKADPLPLEQRLDAIARAGRAFATETVGGLSVSEYQHAVCRVSGLPWATTEAALDYTVRYTDRAYLSSQPSHRSADTAAARPPDTPQLR</sequence>